<keyword evidence="4 14" id="KW-1134">Transmembrane beta strand</keyword>
<dbReference type="Pfam" id="PF00593">
    <property type="entry name" value="TonB_dep_Rec_b-barrel"/>
    <property type="match status" value="1"/>
</dbReference>
<dbReference type="PANTHER" id="PTHR32552:SF89">
    <property type="entry name" value="CATECHOLATE SIDEROPHORE RECEPTOR FIU"/>
    <property type="match status" value="1"/>
</dbReference>
<keyword evidence="9" id="KW-0406">Ion transport</keyword>
<keyword evidence="11 14" id="KW-0472">Membrane</keyword>
<protein>
    <submittedName>
        <fullName evidence="19">Catecholate siderophore receptor fiu</fullName>
    </submittedName>
</protein>
<sequence>MTASIRSRKHSPARYAAHYATLAALALTVPALAPVSVLADDVADSTSEVVVKGERQGFKAAATSSDKRTQAQLDTPQTMVVITSDVIRQQGATTLMDALRNTPGITIQLGENGNTSAGDTFQLRGFSSQTSLFLDGLRDLGAVTRDTFNVGQIEVAKGAAGSEFGRGSSSGYINLVSKLPRLGGGSSATLSAYSSGGYRGTADFDAATGDTSALRVNVFTQDIDAAGRDVANRSGWGIAPAWATGLGTNTRFYVFGQVVKQDNVPDGGIPTIGYDGYDYPTNATIKAGQRVNRENFYGSVNDHEDVEAALITSKIEHDFASGLKLSNTTRYGHSTMDRVLTGVNTGATGITAPNLNDPATWTVNLSRQKVDQENTILANATNLRGSWTTGSITHDLSGGVEVSSESQFNRTYNTSYVTPTGTVSVTVPVANLYNPNPNQALPDPLDTGAYSDGETTTVAAYLFDTVKLGDQWLVNGGVRVDSYKTTTRGARRTTATDTGYTVGTLIPVNLSKDGTAVSWNAGVVYKPRANGSLYAAIGNSVTPPGSANFALSDTATNIGSPNLDPQETANIEVGTKWDLLDNRLSLTAAWYATSHQNEIVEDIDPGAGITVRQFGKRKVEGLEFGAVGQVTPKWQVIAGLATMDTSVEEGQATGNNATGAAARWSPDLTGSLWTSYDVTEKFTVGIGGNYTSEQLRVVAPGAAASSGLSEIPAYWVLNAMAAYDLSERVAVQLNIYNLLDEDYIASLNNGGGRIFPGAPLNGMLTLAVRF</sequence>
<dbReference type="OrthoDB" id="9760333at2"/>
<dbReference type="PANTHER" id="PTHR32552">
    <property type="entry name" value="FERRICHROME IRON RECEPTOR-RELATED"/>
    <property type="match status" value="1"/>
</dbReference>
<dbReference type="AlphaFoldDB" id="F4QN50"/>
<dbReference type="InterPro" id="IPR010105">
    <property type="entry name" value="TonB_sidphr_rcpt"/>
</dbReference>
<dbReference type="Gene3D" id="2.170.130.10">
    <property type="entry name" value="TonB-dependent receptor, plug domain"/>
    <property type="match status" value="1"/>
</dbReference>
<dbReference type="GO" id="GO:0015891">
    <property type="term" value="P:siderophore transport"/>
    <property type="evidence" value="ECO:0007669"/>
    <property type="project" value="InterPro"/>
</dbReference>
<dbReference type="SUPFAM" id="SSF56935">
    <property type="entry name" value="Porins"/>
    <property type="match status" value="1"/>
</dbReference>
<keyword evidence="20" id="KW-1185">Reference proteome</keyword>
<dbReference type="eggNOG" id="COG4774">
    <property type="taxonomic scope" value="Bacteria"/>
</dbReference>
<dbReference type="EMBL" id="GL883078">
    <property type="protein sequence ID" value="EGF91641.1"/>
    <property type="molecule type" value="Genomic_DNA"/>
</dbReference>
<dbReference type="GO" id="GO:0009279">
    <property type="term" value="C:cell outer membrane"/>
    <property type="evidence" value="ECO:0007669"/>
    <property type="project" value="UniProtKB-SubCell"/>
</dbReference>
<dbReference type="InterPro" id="IPR037066">
    <property type="entry name" value="Plug_dom_sf"/>
</dbReference>
<evidence type="ECO:0000256" key="14">
    <source>
        <dbReference type="PROSITE-ProRule" id="PRU01360"/>
    </source>
</evidence>
<evidence type="ECO:0000259" key="17">
    <source>
        <dbReference type="Pfam" id="PF00593"/>
    </source>
</evidence>
<feature type="domain" description="TonB-dependent receptor plug" evidence="18">
    <location>
        <begin position="72"/>
        <end position="171"/>
    </location>
</feature>
<dbReference type="CDD" id="cd01347">
    <property type="entry name" value="ligand_gated_channel"/>
    <property type="match status" value="1"/>
</dbReference>
<name>F4QN50_9CAUL</name>
<comment type="similarity">
    <text evidence="2 14 15">Belongs to the TonB-dependent receptor family.</text>
</comment>
<evidence type="ECO:0000256" key="8">
    <source>
        <dbReference type="ARBA" id="ARBA00023004"/>
    </source>
</evidence>
<dbReference type="InterPro" id="IPR039426">
    <property type="entry name" value="TonB-dep_rcpt-like"/>
</dbReference>
<keyword evidence="7 16" id="KW-0732">Signal</keyword>
<dbReference type="NCBIfam" id="NF007349">
    <property type="entry name" value="PRK09840.1"/>
    <property type="match status" value="1"/>
</dbReference>
<evidence type="ECO:0000256" key="3">
    <source>
        <dbReference type="ARBA" id="ARBA00022448"/>
    </source>
</evidence>
<evidence type="ECO:0000313" key="19">
    <source>
        <dbReference type="EMBL" id="EGF91641.1"/>
    </source>
</evidence>
<keyword evidence="3 14" id="KW-0813">Transport</keyword>
<organism evidence="19 20">
    <name type="scientific">Asticcacaulis biprosthecium C19</name>
    <dbReference type="NCBI Taxonomy" id="715226"/>
    <lineage>
        <taxon>Bacteria</taxon>
        <taxon>Pseudomonadati</taxon>
        <taxon>Pseudomonadota</taxon>
        <taxon>Alphaproteobacteria</taxon>
        <taxon>Caulobacterales</taxon>
        <taxon>Caulobacteraceae</taxon>
        <taxon>Asticcacaulis</taxon>
    </lineage>
</organism>
<dbReference type="HOGENOM" id="CLU_008287_9_1_5"/>
<dbReference type="NCBIfam" id="TIGR01783">
    <property type="entry name" value="TonB-siderophor"/>
    <property type="match status" value="1"/>
</dbReference>
<evidence type="ECO:0000256" key="12">
    <source>
        <dbReference type="ARBA" id="ARBA00023170"/>
    </source>
</evidence>
<feature type="chain" id="PRO_5003320979" evidence="16">
    <location>
        <begin position="40"/>
        <end position="770"/>
    </location>
</feature>
<evidence type="ECO:0000313" key="20">
    <source>
        <dbReference type="Proteomes" id="UP000006512"/>
    </source>
</evidence>
<evidence type="ECO:0000256" key="11">
    <source>
        <dbReference type="ARBA" id="ARBA00023136"/>
    </source>
</evidence>
<evidence type="ECO:0000259" key="18">
    <source>
        <dbReference type="Pfam" id="PF07715"/>
    </source>
</evidence>
<comment type="subcellular location">
    <subcellularLocation>
        <location evidence="1 14">Cell outer membrane</location>
        <topology evidence="1 14">Multi-pass membrane protein</topology>
    </subcellularLocation>
</comment>
<dbReference type="GO" id="GO:0038023">
    <property type="term" value="F:signaling receptor activity"/>
    <property type="evidence" value="ECO:0007669"/>
    <property type="project" value="InterPro"/>
</dbReference>
<evidence type="ECO:0000256" key="2">
    <source>
        <dbReference type="ARBA" id="ARBA00009810"/>
    </source>
</evidence>
<feature type="signal peptide" evidence="16">
    <location>
        <begin position="1"/>
        <end position="39"/>
    </location>
</feature>
<feature type="domain" description="TonB-dependent receptor-like beta-barrel" evidence="17">
    <location>
        <begin position="264"/>
        <end position="738"/>
    </location>
</feature>
<keyword evidence="10 15" id="KW-0798">TonB box</keyword>
<accession>F4QN50</accession>
<evidence type="ECO:0000256" key="5">
    <source>
        <dbReference type="ARBA" id="ARBA00022496"/>
    </source>
</evidence>
<gene>
    <name evidence="19" type="ORF">ABI_30590</name>
</gene>
<evidence type="ECO:0000256" key="15">
    <source>
        <dbReference type="RuleBase" id="RU003357"/>
    </source>
</evidence>
<keyword evidence="5" id="KW-0410">Iron transport</keyword>
<keyword evidence="6 14" id="KW-0812">Transmembrane</keyword>
<dbReference type="Proteomes" id="UP000006512">
    <property type="component" value="Unassembled WGS sequence"/>
</dbReference>
<dbReference type="InterPro" id="IPR000531">
    <property type="entry name" value="Beta-barrel_TonB"/>
</dbReference>
<evidence type="ECO:0000256" key="10">
    <source>
        <dbReference type="ARBA" id="ARBA00023077"/>
    </source>
</evidence>
<proteinExistence type="inferred from homology"/>
<dbReference type="PROSITE" id="PS52016">
    <property type="entry name" value="TONB_DEPENDENT_REC_3"/>
    <property type="match status" value="1"/>
</dbReference>
<dbReference type="InterPro" id="IPR012910">
    <property type="entry name" value="Plug_dom"/>
</dbReference>
<keyword evidence="13 14" id="KW-0998">Cell outer membrane</keyword>
<evidence type="ECO:0000256" key="6">
    <source>
        <dbReference type="ARBA" id="ARBA00022692"/>
    </source>
</evidence>
<evidence type="ECO:0000256" key="13">
    <source>
        <dbReference type="ARBA" id="ARBA00023237"/>
    </source>
</evidence>
<dbReference type="InterPro" id="IPR036942">
    <property type="entry name" value="Beta-barrel_TonB_sf"/>
</dbReference>
<evidence type="ECO:0000256" key="9">
    <source>
        <dbReference type="ARBA" id="ARBA00023065"/>
    </source>
</evidence>
<evidence type="ECO:0000256" key="7">
    <source>
        <dbReference type="ARBA" id="ARBA00022729"/>
    </source>
</evidence>
<dbReference type="STRING" id="715226.ABI_30590"/>
<keyword evidence="12 19" id="KW-0675">Receptor</keyword>
<evidence type="ECO:0000256" key="1">
    <source>
        <dbReference type="ARBA" id="ARBA00004571"/>
    </source>
</evidence>
<dbReference type="RefSeq" id="WP_006273845.1">
    <property type="nucleotide sequence ID" value="NZ_GL883078.1"/>
</dbReference>
<evidence type="ECO:0000256" key="16">
    <source>
        <dbReference type="SAM" id="SignalP"/>
    </source>
</evidence>
<keyword evidence="8" id="KW-0408">Iron</keyword>
<reference evidence="20" key="1">
    <citation type="submission" date="2011-03" db="EMBL/GenBank/DDBJ databases">
        <title>Draft genome sequence of Brevundimonas diminuta.</title>
        <authorList>
            <person name="Brown P.J.B."/>
            <person name="Buechlein A."/>
            <person name="Hemmerich C."/>
            <person name="Brun Y.V."/>
        </authorList>
    </citation>
    <scope>NUCLEOTIDE SEQUENCE [LARGE SCALE GENOMIC DNA]</scope>
    <source>
        <strain evidence="20">C19</strain>
    </source>
</reference>
<dbReference type="Pfam" id="PF07715">
    <property type="entry name" value="Plug"/>
    <property type="match status" value="1"/>
</dbReference>
<evidence type="ECO:0000256" key="4">
    <source>
        <dbReference type="ARBA" id="ARBA00022452"/>
    </source>
</evidence>
<dbReference type="GO" id="GO:0015344">
    <property type="term" value="F:siderophore uptake transmembrane transporter activity"/>
    <property type="evidence" value="ECO:0007669"/>
    <property type="project" value="TreeGrafter"/>
</dbReference>
<dbReference type="Gene3D" id="2.40.170.20">
    <property type="entry name" value="TonB-dependent receptor, beta-barrel domain"/>
    <property type="match status" value="1"/>
</dbReference>